<sequence length="275" mass="30978">MFKAVHLLQRRQHSKLTVHDEVNHVIADKYKVSSIRTKHFENQFQDGVGQGVNMFEGPLKSLDSPITAAEVVTAFARLNNNRACGYDSIPRKLLKYAPAELSRLIADAFNDVFEKHQPLHVGTGVLIALQKPGKPLARPKSLRPIVLLTTLRKTLSLITLQRISDKVDDFFSPSQSGFRRGRSTADVIWGHRWLVAKIEILGIDLSRAFDTIRRGKFLNVLHSFLDTNNVRIIRLLLSETNITVRVDDTLSAPFNYNSWPSTRGFTIASTLHSVS</sequence>
<evidence type="ECO:0000313" key="2">
    <source>
        <dbReference type="EMBL" id="KAK2188487.1"/>
    </source>
</evidence>
<reference evidence="2" key="1">
    <citation type="journal article" date="2023" name="Mol. Biol. Evol.">
        <title>Third-Generation Sequencing Reveals the Adaptive Role of the Epigenome in Three Deep-Sea Polychaetes.</title>
        <authorList>
            <person name="Perez M."/>
            <person name="Aroh O."/>
            <person name="Sun Y."/>
            <person name="Lan Y."/>
            <person name="Juniper S.K."/>
            <person name="Young C.R."/>
            <person name="Angers B."/>
            <person name="Qian P.Y."/>
        </authorList>
    </citation>
    <scope>NUCLEOTIDE SEQUENCE</scope>
    <source>
        <strain evidence="2">R07B-5</strain>
    </source>
</reference>
<organism evidence="2 3">
    <name type="scientific">Ridgeia piscesae</name>
    <name type="common">Tubeworm</name>
    <dbReference type="NCBI Taxonomy" id="27915"/>
    <lineage>
        <taxon>Eukaryota</taxon>
        <taxon>Metazoa</taxon>
        <taxon>Spiralia</taxon>
        <taxon>Lophotrochozoa</taxon>
        <taxon>Annelida</taxon>
        <taxon>Polychaeta</taxon>
        <taxon>Sedentaria</taxon>
        <taxon>Canalipalpata</taxon>
        <taxon>Sabellida</taxon>
        <taxon>Siboglinidae</taxon>
        <taxon>Ridgeia</taxon>
    </lineage>
</organism>
<gene>
    <name evidence="2" type="ORF">NP493_131g05015</name>
</gene>
<feature type="domain" description="Reverse transcriptase" evidence="1">
    <location>
        <begin position="131"/>
        <end position="241"/>
    </location>
</feature>
<evidence type="ECO:0000313" key="3">
    <source>
        <dbReference type="Proteomes" id="UP001209878"/>
    </source>
</evidence>
<dbReference type="PANTHER" id="PTHR19446">
    <property type="entry name" value="REVERSE TRANSCRIPTASES"/>
    <property type="match status" value="1"/>
</dbReference>
<protein>
    <recommendedName>
        <fullName evidence="1">Reverse transcriptase domain-containing protein</fullName>
    </recommendedName>
</protein>
<comment type="caution">
    <text evidence="2">The sequence shown here is derived from an EMBL/GenBank/DDBJ whole genome shotgun (WGS) entry which is preliminary data.</text>
</comment>
<accession>A0AAD9P5F6</accession>
<name>A0AAD9P5F6_RIDPI</name>
<dbReference type="Pfam" id="PF00078">
    <property type="entry name" value="RVT_1"/>
    <property type="match status" value="1"/>
</dbReference>
<dbReference type="AlphaFoldDB" id="A0AAD9P5F6"/>
<dbReference type="Proteomes" id="UP001209878">
    <property type="component" value="Unassembled WGS sequence"/>
</dbReference>
<proteinExistence type="predicted"/>
<dbReference type="InterPro" id="IPR000477">
    <property type="entry name" value="RT_dom"/>
</dbReference>
<evidence type="ECO:0000259" key="1">
    <source>
        <dbReference type="Pfam" id="PF00078"/>
    </source>
</evidence>
<keyword evidence="3" id="KW-1185">Reference proteome</keyword>
<dbReference type="EMBL" id="JAODUO010000131">
    <property type="protein sequence ID" value="KAK2188487.1"/>
    <property type="molecule type" value="Genomic_DNA"/>
</dbReference>